<keyword evidence="3 5" id="KW-0347">Helicase</keyword>
<dbReference type="GO" id="GO:0005524">
    <property type="term" value="F:ATP binding"/>
    <property type="evidence" value="ECO:0007669"/>
    <property type="project" value="UniProtKB-UniRule"/>
</dbReference>
<dbReference type="EMBL" id="JH930468">
    <property type="protein sequence ID" value="EKM60418.1"/>
    <property type="molecule type" value="Genomic_DNA"/>
</dbReference>
<proteinExistence type="predicted"/>
<sequence length="1777" mass="200422">MRPTHGPPPKQATRDKQIHVKLDMDLLDPESMRDKVSFEGAIGLLESHLVNPAIDTQKLLQDILAVPRLLELFISSMSAESYNVLLAWLEDIFPSTAAEFDLSFPSTLLQELSFFCGSLQDPALDHCQRTMKLARPVLSALATICSLEDIKEEAEPPQGARRQKRISQKQAKKVKRAERRPSIDAGPFLKLGVSVPANKGDALTLSQEVLRSQKAALMAYLEVLRKPELMKHIHDCYIPTIAPPEEPAIPTETQSSMDIETTFATIKAEPDLLSAYPTMQLLRAALDLDFPNDFGLWKLFTSHAPRRTCATHGRRIPNCSISSLKSWELSHGHFSANNQKCLVGSGSGIPIFEAKMTGDTRLVYRVDCEYGSDAVRQVLRIYGIYTHAQMHGRRFWDAVSRSGRGSKEHRKRCVYRNTPRTPGSNVTPPATWPPLEDNEDEKGELQLPDFNVEDEHELNDLLCSEKFVPFSQAFLNGTFSDKEVHRPFHMSVQEQAITEHPGSCFVLGRSGTGKTTTIVFKMINMERAWCNLKEDLAEATPQLRQLFLTQSRVLAEKVEEFFKKMMPREEVEGQAMPPSPQIDIRSSGGVDFEMVDKDEEDRHRSLLPQKFSDLTDDDFPLFLTSDQLYRLLAADFNELVDAQERAKRERPSREHLELPAQGDLHRVPNHAISYWWKFQQGLTKGLGAAVVRVIEGSERAMNSVGDVLDRQSYCDTSERGAAFSGRREDVYSLFEAYLKEKRKDGQADSADRTHAIIHNLLQYGIPGQKVDFVYIDEVQDNLLVYTFILRLICRCPDGVFWAGDTAQTISAGSSFRFNELKAFMYRLEKGSKASNYRTFQLTKNYRSHGDIFKCANTVVRLITKFWPYTIDFLEEDKSTIDGLKPTFFGGGSGEAPEFGEFLSDEGGCTIEFGARQCQRPRPCRSRPVALRIGDVGIILTLNESKGLEFEDVVLYNFFADSTVGASQWRLVLAELSDSEGLTVKSPVFDEIKHHGLCRESSLAQLKSLYVAITRARLNLWIVDYSDQGEPMRILWQHKGQISTWHELPSVERDQLTMFEVIVSDHQQNLLILGRKFSQLHPASTIRCLDHVFSAEAISSGFKSDDPAKIWSMLEAFSVYTRALRSMAYSHQSCDNPDLQRLLSFSVTVQGEQYQVHPGTLLAQELVWKPWFGKLNTTLDPAVDNFVVGKWLYEAFFDHSPDPTIGFVPDGFLTGLLRYMMLHRIAMRTDSPPYAHRIPCIAGPLPAWLHRQADGVHITYDLLSFFNGHRRGVPICTRLLKHILWWRLPVDVAILCDFLDTVSSALVVIYRARTSFGVHNVVLPCKWLLSVAGLFLDEFLSQKEVGLVSDYVRTMEILLRLYTRNEIGHLFPTSNPVSLTRNIYIARICQNLAIVGCNIQNPDIKAEIYRILRSLGTSNEMISPHWLYEKLVAAVQWEEIIDVVRNNSFELAIDDMIQLADRSRVANIPLPAGNLRRVVYDRPANIPSLLASDVTGPSWPNPVGFRAAVQPAPITVALGAGSETALPAATIGSTILPAPAEETPAVTSLDGENGGRATEGPDEAPAQFASYAEKELVIVRKAALVYLERTRRRLRMSAFGPPSALGLLRVRHFNEFLAQLAQMPWSGPLHTFYRKLYLGPVPHIMVALDCVLEYLHGRKRKETMRLGDKGGDHLELDAIQAEVKRWDELCRTAMPFKNSLGPQSEIHREADRQQLEQLVSDVQSFIFTIPGDSDKSWKDDLGIAVKGILMRKKAVAPTQQRKSELRVEDDLNYVYMRN</sequence>
<evidence type="ECO:0000256" key="3">
    <source>
        <dbReference type="ARBA" id="ARBA00022806"/>
    </source>
</evidence>
<dbReference type="SUPFAM" id="SSF52540">
    <property type="entry name" value="P-loop containing nucleoside triphosphate hydrolases"/>
    <property type="match status" value="1"/>
</dbReference>
<dbReference type="InParanoid" id="K5W911"/>
<keyword evidence="1 5" id="KW-0547">Nucleotide-binding</keyword>
<feature type="binding site" evidence="5">
    <location>
        <begin position="508"/>
        <end position="515"/>
    </location>
    <ligand>
        <name>ATP</name>
        <dbReference type="ChEBI" id="CHEBI:30616"/>
    </ligand>
</feature>
<feature type="domain" description="UvrD-like helicase ATP-binding" evidence="7">
    <location>
        <begin position="487"/>
        <end position="848"/>
    </location>
</feature>
<organism evidence="8 9">
    <name type="scientific">Phanerochaete carnosa (strain HHB-10118-sp)</name>
    <name type="common">White-rot fungus</name>
    <name type="synonym">Peniophora carnosa</name>
    <dbReference type="NCBI Taxonomy" id="650164"/>
    <lineage>
        <taxon>Eukaryota</taxon>
        <taxon>Fungi</taxon>
        <taxon>Dikarya</taxon>
        <taxon>Basidiomycota</taxon>
        <taxon>Agaricomycotina</taxon>
        <taxon>Agaricomycetes</taxon>
        <taxon>Polyporales</taxon>
        <taxon>Phanerochaetaceae</taxon>
        <taxon>Phanerochaete</taxon>
    </lineage>
</organism>
<evidence type="ECO:0000313" key="9">
    <source>
        <dbReference type="Proteomes" id="UP000008370"/>
    </source>
</evidence>
<gene>
    <name evidence="8" type="ORF">PHACADRAFT_189549</name>
</gene>
<feature type="compositionally biased region" description="Basic residues" evidence="6">
    <location>
        <begin position="161"/>
        <end position="178"/>
    </location>
</feature>
<evidence type="ECO:0000259" key="7">
    <source>
        <dbReference type="PROSITE" id="PS51198"/>
    </source>
</evidence>
<evidence type="ECO:0000256" key="5">
    <source>
        <dbReference type="PROSITE-ProRule" id="PRU00560"/>
    </source>
</evidence>
<dbReference type="Gene3D" id="3.40.50.300">
    <property type="entry name" value="P-loop containing nucleotide triphosphate hydrolases"/>
    <property type="match status" value="2"/>
</dbReference>
<evidence type="ECO:0000256" key="1">
    <source>
        <dbReference type="ARBA" id="ARBA00022741"/>
    </source>
</evidence>
<protein>
    <recommendedName>
        <fullName evidence="7">UvrD-like helicase ATP-binding domain-containing protein</fullName>
    </recommendedName>
</protein>
<name>K5W911_PHACS</name>
<dbReference type="OrthoDB" id="3156807at2759"/>
<dbReference type="InterPro" id="IPR039904">
    <property type="entry name" value="TRANK1"/>
</dbReference>
<feature type="region of interest" description="Disordered" evidence="6">
    <location>
        <begin position="1543"/>
        <end position="1562"/>
    </location>
</feature>
<keyword evidence="4 5" id="KW-0067">ATP-binding</keyword>
<dbReference type="Proteomes" id="UP000008370">
    <property type="component" value="Unassembled WGS sequence"/>
</dbReference>
<dbReference type="PROSITE" id="PS51198">
    <property type="entry name" value="UVRD_HELICASE_ATP_BIND"/>
    <property type="match status" value="1"/>
</dbReference>
<evidence type="ECO:0000256" key="6">
    <source>
        <dbReference type="SAM" id="MobiDB-lite"/>
    </source>
</evidence>
<dbReference type="GO" id="GO:0004386">
    <property type="term" value="F:helicase activity"/>
    <property type="evidence" value="ECO:0007669"/>
    <property type="project" value="UniProtKB-UniRule"/>
</dbReference>
<keyword evidence="9" id="KW-1185">Reference proteome</keyword>
<dbReference type="RefSeq" id="XP_007389878.1">
    <property type="nucleotide sequence ID" value="XM_007389816.1"/>
</dbReference>
<dbReference type="InterPro" id="IPR014016">
    <property type="entry name" value="UvrD-like_ATP-bd"/>
</dbReference>
<dbReference type="GO" id="GO:0016787">
    <property type="term" value="F:hydrolase activity"/>
    <property type="evidence" value="ECO:0007669"/>
    <property type="project" value="UniProtKB-UniRule"/>
</dbReference>
<evidence type="ECO:0000256" key="2">
    <source>
        <dbReference type="ARBA" id="ARBA00022801"/>
    </source>
</evidence>
<feature type="region of interest" description="Disordered" evidence="6">
    <location>
        <begin position="152"/>
        <end position="179"/>
    </location>
</feature>
<evidence type="ECO:0000313" key="8">
    <source>
        <dbReference type="EMBL" id="EKM60418.1"/>
    </source>
</evidence>
<dbReference type="PANTHER" id="PTHR21529:SF4">
    <property type="entry name" value="TPR AND ANKYRIN REPEAT-CONTAINING PROTEIN 1"/>
    <property type="match status" value="1"/>
</dbReference>
<dbReference type="KEGG" id="pco:PHACADRAFT_189549"/>
<accession>K5W911</accession>
<reference evidence="8 9" key="1">
    <citation type="journal article" date="2012" name="BMC Genomics">
        <title>Comparative genomics of the white-rot fungi, Phanerochaete carnosa and P. chrysosporium, to elucidate the genetic basis of the distinct wood types they colonize.</title>
        <authorList>
            <person name="Suzuki H."/>
            <person name="MacDonald J."/>
            <person name="Syed K."/>
            <person name="Salamov A."/>
            <person name="Hori C."/>
            <person name="Aerts A."/>
            <person name="Henrissat B."/>
            <person name="Wiebenga A."/>
            <person name="vanKuyk P.A."/>
            <person name="Barry K."/>
            <person name="Lindquist E."/>
            <person name="LaButti K."/>
            <person name="Lapidus A."/>
            <person name="Lucas S."/>
            <person name="Coutinho P."/>
            <person name="Gong Y."/>
            <person name="Samejima M."/>
            <person name="Mahadevan R."/>
            <person name="Abou-Zaid M."/>
            <person name="de Vries R.P."/>
            <person name="Igarashi K."/>
            <person name="Yadav J.S."/>
            <person name="Grigoriev I.V."/>
            <person name="Master E.R."/>
        </authorList>
    </citation>
    <scope>NUCLEOTIDE SEQUENCE [LARGE SCALE GENOMIC DNA]</scope>
    <source>
        <strain evidence="8 9">HHB-10118-sp</strain>
    </source>
</reference>
<dbReference type="PANTHER" id="PTHR21529">
    <property type="entry name" value="MAMMARY TURMOR VIRUS RECEPTOR HOMOLOG 1, 2 MTVR1, 2"/>
    <property type="match status" value="1"/>
</dbReference>
<dbReference type="HOGENOM" id="CLU_001378_0_0_1"/>
<dbReference type="GeneID" id="18910597"/>
<dbReference type="STRING" id="650164.K5W911"/>
<keyword evidence="2 5" id="KW-0378">Hydrolase</keyword>
<evidence type="ECO:0000256" key="4">
    <source>
        <dbReference type="ARBA" id="ARBA00022840"/>
    </source>
</evidence>
<dbReference type="InterPro" id="IPR027417">
    <property type="entry name" value="P-loop_NTPase"/>
</dbReference>